<evidence type="ECO:0000313" key="4">
    <source>
        <dbReference type="Proteomes" id="UP000316316"/>
    </source>
</evidence>
<feature type="domain" description="AraC effector-binding" evidence="1">
    <location>
        <begin position="1"/>
        <end position="163"/>
    </location>
</feature>
<gene>
    <name evidence="3" type="ORF">AUF17_09150</name>
    <name evidence="2" type="ORF">P7D79_02435</name>
</gene>
<dbReference type="SUPFAM" id="SSF55136">
    <property type="entry name" value="Probable bacterial effector-binding domain"/>
    <property type="match status" value="1"/>
</dbReference>
<dbReference type="Proteomes" id="UP000316316">
    <property type="component" value="Unassembled WGS sequence"/>
</dbReference>
<reference evidence="3 4" key="1">
    <citation type="submission" date="2017-10" db="EMBL/GenBank/DDBJ databases">
        <title>FDA dAtabase for Regulatory Grade micrObial Sequences (FDA-ARGOS): Supporting development and validation of Infectious Disease Dx tests.</title>
        <authorList>
            <person name="Campos J."/>
            <person name="Goldberg B."/>
            <person name="Tallon L.J."/>
            <person name="Sadzewicz L."/>
            <person name="Sengamalay N."/>
            <person name="Ott S."/>
            <person name="Godinez A."/>
            <person name="Nagaraj S."/>
            <person name="Vyas G."/>
            <person name="Aluvathingal J."/>
            <person name="Nadendla S."/>
            <person name="Geyer C."/>
            <person name="Nandy P."/>
            <person name="Hobson J."/>
            <person name="Sichtig H."/>
        </authorList>
    </citation>
    <scope>NUCLEOTIDE SEQUENCE [LARGE SCALE GENOMIC DNA]</scope>
    <source>
        <strain evidence="3 4">FDAARGOS_185</strain>
    </source>
</reference>
<name>A0A2N8PUU3_ENTAV</name>
<dbReference type="Gene3D" id="3.20.80.10">
    <property type="entry name" value="Regulatory factor, effector binding domain"/>
    <property type="match status" value="1"/>
</dbReference>
<evidence type="ECO:0000313" key="3">
    <source>
        <dbReference type="EMBL" id="TRZ34228.1"/>
    </source>
</evidence>
<dbReference type="InterPro" id="IPR029441">
    <property type="entry name" value="Cass2"/>
</dbReference>
<dbReference type="InterPro" id="IPR011256">
    <property type="entry name" value="Reg_factor_effector_dom_sf"/>
</dbReference>
<dbReference type="EMBL" id="JARPWY010000004">
    <property type="protein sequence ID" value="MDT2513084.1"/>
    <property type="molecule type" value="Genomic_DNA"/>
</dbReference>
<dbReference type="AlphaFoldDB" id="A0A2N8PUU3"/>
<protein>
    <submittedName>
        <fullName evidence="3">AraC family transcriptional regulator</fullName>
    </submittedName>
    <submittedName>
        <fullName evidence="2">GyrI-like domain-containing protein</fullName>
    </submittedName>
</protein>
<reference evidence="2 5" key="2">
    <citation type="submission" date="2023-03" db="EMBL/GenBank/DDBJ databases">
        <authorList>
            <person name="Shen W."/>
            <person name="Cai J."/>
        </authorList>
    </citation>
    <scope>NUCLEOTIDE SEQUENCE [LARGE SCALE GENOMIC DNA]</scope>
    <source>
        <strain evidence="2 5">Y2</strain>
    </source>
</reference>
<dbReference type="RefSeq" id="WP_016182100.1">
    <property type="nucleotide sequence ID" value="NZ_CAAKNX010000172.1"/>
</dbReference>
<dbReference type="InterPro" id="IPR010499">
    <property type="entry name" value="AraC_E-bd"/>
</dbReference>
<dbReference type="Pfam" id="PF14526">
    <property type="entry name" value="Cass2"/>
    <property type="match status" value="1"/>
</dbReference>
<sequence>MDYRIVELDNFKLAGFKKASTNEKQQGMKDCPALWNEVMSSGKHELLLPLINHEPYGLIGASFYNVDTTDAKKFDYYIAVATTSEIPEELTEVEVPANSWAVFPCTRKTSGKTQFAIVTQWAAQTNDYELLNTGYATGEMVSAGPDLEVYGQGDEVEIWVPVRKK</sequence>
<dbReference type="Proteomes" id="UP001264335">
    <property type="component" value="Unassembled WGS sequence"/>
</dbReference>
<evidence type="ECO:0000313" key="2">
    <source>
        <dbReference type="EMBL" id="MDT2513084.1"/>
    </source>
</evidence>
<dbReference type="InterPro" id="IPR053182">
    <property type="entry name" value="YobU-like_regulator"/>
</dbReference>
<dbReference type="PANTHER" id="PTHR36444">
    <property type="entry name" value="TRANSCRIPTIONAL REGULATOR PROTEIN YOBU-RELATED"/>
    <property type="match status" value="1"/>
</dbReference>
<accession>A0A2N8PUU3</accession>
<dbReference type="PANTHER" id="PTHR36444:SF2">
    <property type="entry name" value="TRANSCRIPTIONAL REGULATOR PROTEIN YOBU-RELATED"/>
    <property type="match status" value="1"/>
</dbReference>
<dbReference type="SMART" id="SM00871">
    <property type="entry name" value="AraC_E_bind"/>
    <property type="match status" value="1"/>
</dbReference>
<evidence type="ECO:0000259" key="1">
    <source>
        <dbReference type="SMART" id="SM00871"/>
    </source>
</evidence>
<organism evidence="3 4">
    <name type="scientific">Enterococcus avium</name>
    <name type="common">Streptococcus avium</name>
    <dbReference type="NCBI Taxonomy" id="33945"/>
    <lineage>
        <taxon>Bacteria</taxon>
        <taxon>Bacillati</taxon>
        <taxon>Bacillota</taxon>
        <taxon>Bacilli</taxon>
        <taxon>Lactobacillales</taxon>
        <taxon>Enterococcaceae</taxon>
        <taxon>Enterococcus</taxon>
    </lineage>
</organism>
<dbReference type="EMBL" id="PDXQ01000001">
    <property type="protein sequence ID" value="TRZ34228.1"/>
    <property type="molecule type" value="Genomic_DNA"/>
</dbReference>
<comment type="caution">
    <text evidence="3">The sequence shown here is derived from an EMBL/GenBank/DDBJ whole genome shotgun (WGS) entry which is preliminary data.</text>
</comment>
<proteinExistence type="predicted"/>
<dbReference type="GeneID" id="69567729"/>
<evidence type="ECO:0000313" key="5">
    <source>
        <dbReference type="Proteomes" id="UP001264335"/>
    </source>
</evidence>